<comment type="caution">
    <text evidence="2">The sequence shown here is derived from an EMBL/GenBank/DDBJ whole genome shotgun (WGS) entry which is preliminary data.</text>
</comment>
<keyword evidence="1" id="KW-0547">Nucleotide-binding</keyword>
<evidence type="ECO:0000313" key="2">
    <source>
        <dbReference type="EMBL" id="KAJ3120175.1"/>
    </source>
</evidence>
<dbReference type="Pfam" id="PF00071">
    <property type="entry name" value="Ras"/>
    <property type="match status" value="1"/>
</dbReference>
<dbReference type="InterPro" id="IPR001806">
    <property type="entry name" value="Small_GTPase"/>
</dbReference>
<proteinExistence type="predicted"/>
<dbReference type="FunFam" id="3.40.50.300:FF:001447">
    <property type="entry name" value="Ras-related protein Rab-1B"/>
    <property type="match status" value="1"/>
</dbReference>
<evidence type="ECO:0000256" key="1">
    <source>
        <dbReference type="ARBA" id="ARBA00022741"/>
    </source>
</evidence>
<dbReference type="NCBIfam" id="TIGR00231">
    <property type="entry name" value="small_GTP"/>
    <property type="match status" value="1"/>
</dbReference>
<dbReference type="PANTHER" id="PTHR47978">
    <property type="match status" value="1"/>
</dbReference>
<dbReference type="AlphaFoldDB" id="A0AAD5XCV1"/>
<sequence length="199" mass="22842">MSEVPDLVRCIHVAKKFARAVHAEAIAEDASAVEITPYVETWERSANSQFRNANQNFVNGIDYGVKTINVDDDENEVKVNFWDVAGDPVYFEVRNEFYKDTHGAILLYDTSSRKSFEALEKWVEELMAYYTNEVTIFLVANKIDLTPRVISRKEGMNYAEKMDFAYYETSALTGEGVQEMFDALFSRVLSGLREEEELE</sequence>
<protein>
    <submittedName>
        <fullName evidence="2">DnaJ sub C member 27</fullName>
    </submittedName>
</protein>
<name>A0AAD5XCV1_9FUNG</name>
<dbReference type="SUPFAM" id="SSF52540">
    <property type="entry name" value="P-loop containing nucleoside triphosphate hydrolases"/>
    <property type="match status" value="1"/>
</dbReference>
<dbReference type="SMART" id="SM00173">
    <property type="entry name" value="RAS"/>
    <property type="match status" value="1"/>
</dbReference>
<evidence type="ECO:0000313" key="3">
    <source>
        <dbReference type="Proteomes" id="UP001211907"/>
    </source>
</evidence>
<dbReference type="InterPro" id="IPR027417">
    <property type="entry name" value="P-loop_NTPase"/>
</dbReference>
<dbReference type="GO" id="GO:0003924">
    <property type="term" value="F:GTPase activity"/>
    <property type="evidence" value="ECO:0007669"/>
    <property type="project" value="InterPro"/>
</dbReference>
<dbReference type="PRINTS" id="PR00449">
    <property type="entry name" value="RASTRNSFRMNG"/>
</dbReference>
<dbReference type="Gene3D" id="3.40.50.300">
    <property type="entry name" value="P-loop containing nucleotide triphosphate hydrolases"/>
    <property type="match status" value="1"/>
</dbReference>
<dbReference type="SMART" id="SM00174">
    <property type="entry name" value="RHO"/>
    <property type="match status" value="1"/>
</dbReference>
<dbReference type="EMBL" id="JADGJH010000986">
    <property type="protein sequence ID" value="KAJ3120175.1"/>
    <property type="molecule type" value="Genomic_DNA"/>
</dbReference>
<organism evidence="2 3">
    <name type="scientific">Physocladia obscura</name>
    <dbReference type="NCBI Taxonomy" id="109957"/>
    <lineage>
        <taxon>Eukaryota</taxon>
        <taxon>Fungi</taxon>
        <taxon>Fungi incertae sedis</taxon>
        <taxon>Chytridiomycota</taxon>
        <taxon>Chytridiomycota incertae sedis</taxon>
        <taxon>Chytridiomycetes</taxon>
        <taxon>Chytridiales</taxon>
        <taxon>Chytriomycetaceae</taxon>
        <taxon>Physocladia</taxon>
    </lineage>
</organism>
<dbReference type="GO" id="GO:0005525">
    <property type="term" value="F:GTP binding"/>
    <property type="evidence" value="ECO:0007669"/>
    <property type="project" value="InterPro"/>
</dbReference>
<dbReference type="InterPro" id="IPR005225">
    <property type="entry name" value="Small_GTP-bd"/>
</dbReference>
<accession>A0AAD5XCV1</accession>
<dbReference type="Proteomes" id="UP001211907">
    <property type="component" value="Unassembled WGS sequence"/>
</dbReference>
<dbReference type="SMART" id="SM00175">
    <property type="entry name" value="RAB"/>
    <property type="match status" value="1"/>
</dbReference>
<gene>
    <name evidence="2" type="primary">DNAJC27</name>
    <name evidence="2" type="ORF">HK100_012908</name>
</gene>
<reference evidence="2" key="1">
    <citation type="submission" date="2020-05" db="EMBL/GenBank/DDBJ databases">
        <title>Phylogenomic resolution of chytrid fungi.</title>
        <authorList>
            <person name="Stajich J.E."/>
            <person name="Amses K."/>
            <person name="Simmons R."/>
            <person name="Seto K."/>
            <person name="Myers J."/>
            <person name="Bonds A."/>
            <person name="Quandt C.A."/>
            <person name="Barry K."/>
            <person name="Liu P."/>
            <person name="Grigoriev I."/>
            <person name="Longcore J.E."/>
            <person name="James T.Y."/>
        </authorList>
    </citation>
    <scope>NUCLEOTIDE SEQUENCE</scope>
    <source>
        <strain evidence="2">JEL0513</strain>
    </source>
</reference>
<keyword evidence="3" id="KW-1185">Reference proteome</keyword>
<dbReference type="PROSITE" id="PS51419">
    <property type="entry name" value="RAB"/>
    <property type="match status" value="1"/>
</dbReference>